<evidence type="ECO:0000256" key="1">
    <source>
        <dbReference type="ARBA" id="ARBA00010134"/>
    </source>
</evidence>
<feature type="non-terminal residue" evidence="3">
    <location>
        <position position="1"/>
    </location>
</feature>
<protein>
    <submittedName>
        <fullName evidence="3">Caspase 8</fullName>
    </submittedName>
</protein>
<accession>A0A023I0X8</accession>
<name>A0A023I0X8_TIGJA</name>
<dbReference type="InterPro" id="IPR001309">
    <property type="entry name" value="Pept_C14_p20"/>
</dbReference>
<dbReference type="InterPro" id="IPR015917">
    <property type="entry name" value="Pept_C14A"/>
</dbReference>
<dbReference type="InterPro" id="IPR002398">
    <property type="entry name" value="Pept_C14"/>
</dbReference>
<feature type="domain" description="Caspase family p20" evidence="2">
    <location>
        <begin position="16"/>
        <end position="147"/>
    </location>
</feature>
<proteinExistence type="evidence at transcript level"/>
<dbReference type="SUPFAM" id="SSF52129">
    <property type="entry name" value="Caspase-like"/>
    <property type="match status" value="1"/>
</dbReference>
<dbReference type="GO" id="GO:0006508">
    <property type="term" value="P:proteolysis"/>
    <property type="evidence" value="ECO:0007669"/>
    <property type="project" value="InterPro"/>
</dbReference>
<dbReference type="AlphaFoldDB" id="A0A023I0X8"/>
<dbReference type="InterPro" id="IPR011600">
    <property type="entry name" value="Pept_C14_caspase"/>
</dbReference>
<reference evidence="3" key="1">
    <citation type="submission" date="2013-01" db="EMBL/GenBank/DDBJ databases">
        <title>Tigriopus japonicus apoptosis genes.</title>
        <authorList>
            <person name="Rhee J.-S."/>
            <person name="Kim B.-M."/>
            <person name="Lee J.-S."/>
        </authorList>
    </citation>
    <scope>NUCLEOTIDE SEQUENCE</scope>
</reference>
<dbReference type="PANTHER" id="PTHR10454">
    <property type="entry name" value="CASPASE"/>
    <property type="match status" value="1"/>
</dbReference>
<comment type="similarity">
    <text evidence="1">Belongs to the peptidase C14A family.</text>
</comment>
<dbReference type="InterPro" id="IPR029030">
    <property type="entry name" value="Caspase-like_dom_sf"/>
</dbReference>
<dbReference type="EMBL" id="KC479075">
    <property type="protein sequence ID" value="AGS12614.1"/>
    <property type="molecule type" value="mRNA"/>
</dbReference>
<organism evidence="3">
    <name type="scientific">Tigriopus japonicus</name>
    <name type="common">Copepod</name>
    <dbReference type="NCBI Taxonomy" id="158387"/>
    <lineage>
        <taxon>Eukaryota</taxon>
        <taxon>Metazoa</taxon>
        <taxon>Ecdysozoa</taxon>
        <taxon>Arthropoda</taxon>
        <taxon>Crustacea</taxon>
        <taxon>Multicrustacea</taxon>
        <taxon>Hexanauplia</taxon>
        <taxon>Copepoda</taxon>
        <taxon>Harpacticoida</taxon>
        <taxon>Harpacticidae</taxon>
        <taxon>Tigriopus</taxon>
    </lineage>
</organism>
<dbReference type="GO" id="GO:0005737">
    <property type="term" value="C:cytoplasm"/>
    <property type="evidence" value="ECO:0007669"/>
    <property type="project" value="TreeGrafter"/>
</dbReference>
<dbReference type="PRINTS" id="PR00376">
    <property type="entry name" value="IL1BCENZYME"/>
</dbReference>
<dbReference type="Pfam" id="PF00656">
    <property type="entry name" value="Peptidase_C14"/>
    <property type="match status" value="1"/>
</dbReference>
<dbReference type="GO" id="GO:0004197">
    <property type="term" value="F:cysteine-type endopeptidase activity"/>
    <property type="evidence" value="ECO:0007669"/>
    <property type="project" value="InterPro"/>
</dbReference>
<sequence length="149" mass="16921">PLVPFKPETNGTIRLKKGFLLILNQKDFSKAPNVDDRDGTERDEVELLRTMGRYGCAEKDRLVLTNLNAKDILPRIKKAIDRDFHGYDYIAVTLLSHGERVDDRDYILGVDGGKESLNRIIKEVVQAPKLSKLKLKLFLVQACRGKEAQ</sequence>
<dbReference type="GO" id="GO:0043525">
    <property type="term" value="P:positive regulation of neuron apoptotic process"/>
    <property type="evidence" value="ECO:0007669"/>
    <property type="project" value="TreeGrafter"/>
</dbReference>
<evidence type="ECO:0000259" key="2">
    <source>
        <dbReference type="PROSITE" id="PS50208"/>
    </source>
</evidence>
<evidence type="ECO:0000313" key="3">
    <source>
        <dbReference type="EMBL" id="AGS12614.1"/>
    </source>
</evidence>
<dbReference type="GO" id="GO:0006915">
    <property type="term" value="P:apoptotic process"/>
    <property type="evidence" value="ECO:0007669"/>
    <property type="project" value="TreeGrafter"/>
</dbReference>
<dbReference type="PANTHER" id="PTHR10454:SF210">
    <property type="entry name" value="CASPASE-2"/>
    <property type="match status" value="1"/>
</dbReference>
<dbReference type="PROSITE" id="PS50208">
    <property type="entry name" value="CASPASE_P20"/>
    <property type="match status" value="1"/>
</dbReference>
<dbReference type="Gene3D" id="3.40.50.1460">
    <property type="match status" value="1"/>
</dbReference>
<feature type="non-terminal residue" evidence="3">
    <location>
        <position position="149"/>
    </location>
</feature>